<dbReference type="PRINTS" id="PR00702">
    <property type="entry name" value="ACRIFLAVINRP"/>
</dbReference>
<dbReference type="InterPro" id="IPR050545">
    <property type="entry name" value="Mycobact_MmpL"/>
</dbReference>
<evidence type="ECO:0000256" key="5">
    <source>
        <dbReference type="ARBA" id="ARBA00023136"/>
    </source>
</evidence>
<evidence type="ECO:0000256" key="6">
    <source>
        <dbReference type="SAM" id="Phobius"/>
    </source>
</evidence>
<gene>
    <name evidence="8" type="ORF">HELGO_WM81173</name>
</gene>
<reference evidence="8" key="1">
    <citation type="submission" date="2020-01" db="EMBL/GenBank/DDBJ databases">
        <authorList>
            <person name="Meier V. D."/>
            <person name="Meier V D."/>
        </authorList>
    </citation>
    <scope>NUCLEOTIDE SEQUENCE</scope>
    <source>
        <strain evidence="8">HLG_WM_MAG_01</strain>
    </source>
</reference>
<dbReference type="Gene3D" id="1.20.1640.10">
    <property type="entry name" value="Multidrug efflux transporter AcrB transmembrane domain"/>
    <property type="match status" value="1"/>
</dbReference>
<dbReference type="AlphaFoldDB" id="A0A6S6S937"/>
<evidence type="ECO:0000256" key="1">
    <source>
        <dbReference type="ARBA" id="ARBA00004651"/>
    </source>
</evidence>
<evidence type="ECO:0000259" key="7">
    <source>
        <dbReference type="PROSITE" id="PS50156"/>
    </source>
</evidence>
<evidence type="ECO:0000256" key="2">
    <source>
        <dbReference type="ARBA" id="ARBA00022475"/>
    </source>
</evidence>
<keyword evidence="5 6" id="KW-0472">Membrane</keyword>
<dbReference type="GO" id="GO:0022857">
    <property type="term" value="F:transmembrane transporter activity"/>
    <property type="evidence" value="ECO:0007669"/>
    <property type="project" value="InterPro"/>
</dbReference>
<dbReference type="InterPro" id="IPR004869">
    <property type="entry name" value="MMPL_dom"/>
</dbReference>
<organism evidence="8">
    <name type="scientific">uncultured Sulfurovum sp</name>
    <dbReference type="NCBI Taxonomy" id="269237"/>
    <lineage>
        <taxon>Bacteria</taxon>
        <taxon>Pseudomonadati</taxon>
        <taxon>Campylobacterota</taxon>
        <taxon>Epsilonproteobacteria</taxon>
        <taxon>Campylobacterales</taxon>
        <taxon>Sulfurovaceae</taxon>
        <taxon>Sulfurovum</taxon>
        <taxon>environmental samples</taxon>
    </lineage>
</organism>
<dbReference type="InterPro" id="IPR000731">
    <property type="entry name" value="SSD"/>
</dbReference>
<dbReference type="PANTHER" id="PTHR33406">
    <property type="entry name" value="MEMBRANE PROTEIN MJ1562-RELATED"/>
    <property type="match status" value="1"/>
</dbReference>
<feature type="transmembrane region" description="Helical" evidence="6">
    <location>
        <begin position="262"/>
        <end position="283"/>
    </location>
</feature>
<evidence type="ECO:0000256" key="4">
    <source>
        <dbReference type="ARBA" id="ARBA00022989"/>
    </source>
</evidence>
<dbReference type="PANTHER" id="PTHR33406:SF12">
    <property type="entry name" value="BLR2997 PROTEIN"/>
    <property type="match status" value="1"/>
</dbReference>
<accession>A0A6S6S937</accession>
<evidence type="ECO:0000313" key="8">
    <source>
        <dbReference type="EMBL" id="CAA6804293.1"/>
    </source>
</evidence>
<feature type="non-terminal residue" evidence="8">
    <location>
        <position position="1"/>
    </location>
</feature>
<evidence type="ECO:0000256" key="3">
    <source>
        <dbReference type="ARBA" id="ARBA00022692"/>
    </source>
</evidence>
<feature type="transmembrane region" description="Helical" evidence="6">
    <location>
        <begin position="190"/>
        <end position="208"/>
    </location>
</feature>
<proteinExistence type="predicted"/>
<keyword evidence="4 6" id="KW-1133">Transmembrane helix</keyword>
<protein>
    <submittedName>
        <fullName evidence="8">RND superfamily transporter</fullName>
    </submittedName>
</protein>
<comment type="subcellular location">
    <subcellularLocation>
        <location evidence="1">Cell membrane</location>
        <topology evidence="1">Multi-pass membrane protein</topology>
    </subcellularLocation>
</comment>
<feature type="transmembrane region" description="Helical" evidence="6">
    <location>
        <begin position="139"/>
        <end position="157"/>
    </location>
</feature>
<dbReference type="PROSITE" id="PS50156">
    <property type="entry name" value="SSD"/>
    <property type="match status" value="1"/>
</dbReference>
<feature type="transmembrane region" description="Helical" evidence="6">
    <location>
        <begin position="164"/>
        <end position="184"/>
    </location>
</feature>
<dbReference type="Pfam" id="PF03176">
    <property type="entry name" value="MMPL"/>
    <property type="match status" value="1"/>
</dbReference>
<name>A0A6S6S937_9BACT</name>
<dbReference type="InterPro" id="IPR001036">
    <property type="entry name" value="Acrflvin-R"/>
</dbReference>
<sequence>SEQYWFTKEKMDNILKVHNYLETVPEIGDVQSLASILKIGKQLNDNKKLDGLSLGLLYTHLPEQYKKLILSPYISIQSNQVRFATRVVDSNDKLRRNQLLQKIENDLNQIINPKIAEFKLSNLMVLYNNMLQSLFDSQISTLGFVLLIITFMFVILFRSINVALIAIAVNLVPIGLIFGFMGWFGIPLDIMTITIAAIAIGIGVDDTIHYVHRFRKEYEHGHNYELAVKNSANSIGNAMGYTTITIMLGFSILILSNLIPTIYFGLLTMLVMAAALLANIILLPKVLIFFKPFKATS</sequence>
<keyword evidence="2" id="KW-1003">Cell membrane</keyword>
<dbReference type="EMBL" id="CACVAS010000032">
    <property type="protein sequence ID" value="CAA6804293.1"/>
    <property type="molecule type" value="Genomic_DNA"/>
</dbReference>
<dbReference type="SUPFAM" id="SSF82866">
    <property type="entry name" value="Multidrug efflux transporter AcrB transmembrane domain"/>
    <property type="match status" value="1"/>
</dbReference>
<feature type="domain" description="SSD" evidence="7">
    <location>
        <begin position="162"/>
        <end position="289"/>
    </location>
</feature>
<dbReference type="GO" id="GO:0005886">
    <property type="term" value="C:plasma membrane"/>
    <property type="evidence" value="ECO:0007669"/>
    <property type="project" value="UniProtKB-SubCell"/>
</dbReference>
<feature type="transmembrane region" description="Helical" evidence="6">
    <location>
        <begin position="238"/>
        <end position="256"/>
    </location>
</feature>
<keyword evidence="3 6" id="KW-0812">Transmembrane</keyword>